<evidence type="ECO:0000256" key="1">
    <source>
        <dbReference type="SAM" id="MobiDB-lite"/>
    </source>
</evidence>
<organism evidence="2 3">
    <name type="scientific">Neurospora intermedia</name>
    <dbReference type="NCBI Taxonomy" id="5142"/>
    <lineage>
        <taxon>Eukaryota</taxon>
        <taxon>Fungi</taxon>
        <taxon>Dikarya</taxon>
        <taxon>Ascomycota</taxon>
        <taxon>Pezizomycotina</taxon>
        <taxon>Sordariomycetes</taxon>
        <taxon>Sordariomycetidae</taxon>
        <taxon>Sordariales</taxon>
        <taxon>Sordariaceae</taxon>
        <taxon>Neurospora</taxon>
    </lineage>
</organism>
<keyword evidence="3" id="KW-1185">Reference proteome</keyword>
<gene>
    <name evidence="2" type="ORF">QR685DRAFT_279318</name>
</gene>
<sequence length="263" mass="29109">MLGDDFHQPDRRLNTRSSCFAGTALVAVQVLPNIHTYYPQSSRLLPPYSKHVDSLSSHGFPHLLPYLPRPPRLSLPHPCMKSIHSHTPTRTGHKAQSRCQYIYVFILSQSGGSALLHTDTVPPCAGLTSSRHECGIVGPSRLTWTKGRDDPFHFMWRFGAPLVPGRKRSEFNREARKVVAVAALFHLPASIGTAAHMTDRRRPDVVDPCSCHPPPRDNPVPPLVALPLFFRSAPKPKFTSDPPGASSGRRRGHLSGFTSDTRL</sequence>
<dbReference type="Proteomes" id="UP001451303">
    <property type="component" value="Unassembled WGS sequence"/>
</dbReference>
<comment type="caution">
    <text evidence="2">The sequence shown here is derived from an EMBL/GenBank/DDBJ whole genome shotgun (WGS) entry which is preliminary data.</text>
</comment>
<accession>A0ABR3DEW7</accession>
<evidence type="ECO:0000313" key="2">
    <source>
        <dbReference type="EMBL" id="KAL0471233.1"/>
    </source>
</evidence>
<reference evidence="2 3" key="1">
    <citation type="submission" date="2023-09" db="EMBL/GenBank/DDBJ databases">
        <title>Multi-omics analysis of a traditional fermented food reveals byproduct-associated fungal strains for waste-to-food upcycling.</title>
        <authorList>
            <consortium name="Lawrence Berkeley National Laboratory"/>
            <person name="Rekdal V.M."/>
            <person name="Villalobos-Escobedo J.M."/>
            <person name="Rodriguez-Valeron N."/>
            <person name="Garcia M.O."/>
            <person name="Vasquez D.P."/>
            <person name="Damayanti I."/>
            <person name="Sorensen P.M."/>
            <person name="Baidoo E.E."/>
            <person name="De Carvalho A.C."/>
            <person name="Riley R."/>
            <person name="Lipzen A."/>
            <person name="He G."/>
            <person name="Yan M."/>
            <person name="Haridas S."/>
            <person name="Daum C."/>
            <person name="Yoshinaga Y."/>
            <person name="Ng V."/>
            <person name="Grigoriev I.V."/>
            <person name="Munk R."/>
            <person name="Nuraida L."/>
            <person name="Wijaya C.H."/>
            <person name="Morales P.-C."/>
            <person name="Keasling J.D."/>
        </authorList>
    </citation>
    <scope>NUCLEOTIDE SEQUENCE [LARGE SCALE GENOMIC DNA]</scope>
    <source>
        <strain evidence="2 3">FGSC 2613</strain>
    </source>
</reference>
<protein>
    <submittedName>
        <fullName evidence="2">Uncharacterized protein</fullName>
    </submittedName>
</protein>
<name>A0ABR3DEW7_NEUIN</name>
<evidence type="ECO:0000313" key="3">
    <source>
        <dbReference type="Proteomes" id="UP001451303"/>
    </source>
</evidence>
<feature type="region of interest" description="Disordered" evidence="1">
    <location>
        <begin position="237"/>
        <end position="263"/>
    </location>
</feature>
<proteinExistence type="predicted"/>
<dbReference type="EMBL" id="JAVLET010000004">
    <property type="protein sequence ID" value="KAL0471233.1"/>
    <property type="molecule type" value="Genomic_DNA"/>
</dbReference>